<keyword evidence="2" id="KW-1185">Reference proteome</keyword>
<evidence type="ECO:0000313" key="2">
    <source>
        <dbReference type="Proteomes" id="UP000243579"/>
    </source>
</evidence>
<proteinExistence type="predicted"/>
<dbReference type="AlphaFoldDB" id="A0A1V9ZIE1"/>
<organism evidence="1 2">
    <name type="scientific">Achlya hypogyna</name>
    <name type="common">Oomycete</name>
    <name type="synonym">Protoachlya hypogyna</name>
    <dbReference type="NCBI Taxonomy" id="1202772"/>
    <lineage>
        <taxon>Eukaryota</taxon>
        <taxon>Sar</taxon>
        <taxon>Stramenopiles</taxon>
        <taxon>Oomycota</taxon>
        <taxon>Saprolegniomycetes</taxon>
        <taxon>Saprolegniales</taxon>
        <taxon>Achlyaceae</taxon>
        <taxon>Achlya</taxon>
    </lineage>
</organism>
<accession>A0A1V9ZIE1</accession>
<name>A0A1V9ZIE1_ACHHY</name>
<evidence type="ECO:0000313" key="1">
    <source>
        <dbReference type="EMBL" id="OQR97762.1"/>
    </source>
</evidence>
<comment type="caution">
    <text evidence="1">The sequence shown here is derived from an EMBL/GenBank/DDBJ whole genome shotgun (WGS) entry which is preliminary data.</text>
</comment>
<protein>
    <submittedName>
        <fullName evidence="1">Uncharacterized protein</fullName>
    </submittedName>
</protein>
<dbReference type="Proteomes" id="UP000243579">
    <property type="component" value="Unassembled WGS sequence"/>
</dbReference>
<sequence length="65" mass="7502">MHSMIASLLRCIEAEFLVRPLVVTSLQLQRDQTSLADAVLSYLNIYVGFDKSRCRHELIPIIEKR</sequence>
<reference evidence="1 2" key="1">
    <citation type="journal article" date="2014" name="Genome Biol. Evol.">
        <title>The secreted proteins of Achlya hypogyna and Thraustotheca clavata identify the ancestral oomycete secretome and reveal gene acquisitions by horizontal gene transfer.</title>
        <authorList>
            <person name="Misner I."/>
            <person name="Blouin N."/>
            <person name="Leonard G."/>
            <person name="Richards T.A."/>
            <person name="Lane C.E."/>
        </authorList>
    </citation>
    <scope>NUCLEOTIDE SEQUENCE [LARGE SCALE GENOMIC DNA]</scope>
    <source>
        <strain evidence="1 2">ATCC 48635</strain>
    </source>
</reference>
<dbReference type="OrthoDB" id="91442at2759"/>
<gene>
    <name evidence="1" type="ORF">ACHHYP_20455</name>
</gene>
<dbReference type="EMBL" id="JNBR01000097">
    <property type="protein sequence ID" value="OQR97762.1"/>
    <property type="molecule type" value="Genomic_DNA"/>
</dbReference>